<feature type="transmembrane region" description="Helical" evidence="5">
    <location>
        <begin position="52"/>
        <end position="75"/>
    </location>
</feature>
<comment type="caution">
    <text evidence="9">The sequence shown here is derived from an EMBL/GenBank/DDBJ whole genome shotgun (WGS) entry which is preliminary data.</text>
</comment>
<feature type="transmembrane region" description="Helical" evidence="5">
    <location>
        <begin position="658"/>
        <end position="680"/>
    </location>
</feature>
<reference evidence="9 10" key="1">
    <citation type="submission" date="2024-08" db="EMBL/GenBank/DDBJ databases">
        <title>Whole-genome sequencing of halo(alkali)philic microorganisms from hypersaline lakes.</title>
        <authorList>
            <person name="Sorokin D.Y."/>
            <person name="Merkel A.Y."/>
            <person name="Messina E."/>
            <person name="Yakimov M."/>
        </authorList>
    </citation>
    <scope>NUCLEOTIDE SEQUENCE [LARGE SCALE GENOMIC DNA]</scope>
    <source>
        <strain evidence="9 10">AB-hyl4</strain>
    </source>
</reference>
<dbReference type="EMBL" id="JBGUBD010000016">
    <property type="protein sequence ID" value="MFA9480160.1"/>
    <property type="molecule type" value="Genomic_DNA"/>
</dbReference>
<dbReference type="RefSeq" id="WP_425347082.1">
    <property type="nucleotide sequence ID" value="NZ_JBGUBD010000016.1"/>
</dbReference>
<dbReference type="InterPro" id="IPR000515">
    <property type="entry name" value="MetI-like"/>
</dbReference>
<dbReference type="Gene3D" id="1.10.3720.10">
    <property type="entry name" value="MetI-like"/>
    <property type="match status" value="1"/>
</dbReference>
<feature type="transmembrane region" description="Helical" evidence="5">
    <location>
        <begin position="533"/>
        <end position="560"/>
    </location>
</feature>
<accession>A0ABV4UAK0</accession>
<evidence type="ECO:0000256" key="4">
    <source>
        <dbReference type="ARBA" id="ARBA00023136"/>
    </source>
</evidence>
<feature type="transmembrane region" description="Helical" evidence="5">
    <location>
        <begin position="371"/>
        <end position="396"/>
    </location>
</feature>
<dbReference type="PANTHER" id="PTHR43470:SF6">
    <property type="entry name" value="PHOSPHATE TRANSPORT SYSTEM PERMEASE PROTEIN PSTA"/>
    <property type="match status" value="1"/>
</dbReference>
<dbReference type="Pfam" id="PF00528">
    <property type="entry name" value="BPD_transp_1"/>
    <property type="match status" value="1"/>
</dbReference>
<feature type="coiled-coil region" evidence="6">
    <location>
        <begin position="285"/>
        <end position="312"/>
    </location>
</feature>
<feature type="transmembrane region" description="Helical" evidence="5">
    <location>
        <begin position="487"/>
        <end position="508"/>
    </location>
</feature>
<dbReference type="InterPro" id="IPR035906">
    <property type="entry name" value="MetI-like_sf"/>
</dbReference>
<feature type="domain" description="ABC transmembrane type-1" evidence="8">
    <location>
        <begin position="371"/>
        <end position="677"/>
    </location>
</feature>
<keyword evidence="2 5" id="KW-0812">Transmembrane</keyword>
<evidence type="ECO:0000259" key="8">
    <source>
        <dbReference type="PROSITE" id="PS50928"/>
    </source>
</evidence>
<organism evidence="9 10">
    <name type="scientific">Natronomicrosphaera hydrolytica</name>
    <dbReference type="NCBI Taxonomy" id="3242702"/>
    <lineage>
        <taxon>Bacteria</taxon>
        <taxon>Pseudomonadati</taxon>
        <taxon>Planctomycetota</taxon>
        <taxon>Phycisphaerae</taxon>
        <taxon>Phycisphaerales</taxon>
        <taxon>Phycisphaeraceae</taxon>
        <taxon>Natronomicrosphaera</taxon>
    </lineage>
</organism>
<evidence type="ECO:0000256" key="2">
    <source>
        <dbReference type="ARBA" id="ARBA00022692"/>
    </source>
</evidence>
<comment type="subcellular location">
    <subcellularLocation>
        <location evidence="1 5">Cell membrane</location>
        <topology evidence="1 5">Multi-pass membrane protein</topology>
    </subcellularLocation>
</comment>
<gene>
    <name evidence="9" type="ORF">ACERK3_17955</name>
</gene>
<dbReference type="PANTHER" id="PTHR43470">
    <property type="entry name" value="PHOSPHATE TRANSPORT SYSTEM PERMEASE PROTEIN PSTA-RELATED"/>
    <property type="match status" value="1"/>
</dbReference>
<evidence type="ECO:0000313" key="9">
    <source>
        <dbReference type="EMBL" id="MFA9480160.1"/>
    </source>
</evidence>
<evidence type="ECO:0000256" key="3">
    <source>
        <dbReference type="ARBA" id="ARBA00022989"/>
    </source>
</evidence>
<evidence type="ECO:0000256" key="5">
    <source>
        <dbReference type="RuleBase" id="RU363032"/>
    </source>
</evidence>
<dbReference type="Proteomes" id="UP001575105">
    <property type="component" value="Unassembled WGS sequence"/>
</dbReference>
<feature type="transmembrane region" description="Helical" evidence="5">
    <location>
        <begin position="581"/>
        <end position="599"/>
    </location>
</feature>
<dbReference type="SUPFAM" id="SSF161098">
    <property type="entry name" value="MetI-like"/>
    <property type="match status" value="2"/>
</dbReference>
<keyword evidence="3 5" id="KW-1133">Transmembrane helix</keyword>
<keyword evidence="6" id="KW-0175">Coiled coil</keyword>
<evidence type="ECO:0000256" key="1">
    <source>
        <dbReference type="ARBA" id="ARBA00004651"/>
    </source>
</evidence>
<proteinExistence type="inferred from homology"/>
<dbReference type="CDD" id="cd06261">
    <property type="entry name" value="TM_PBP2"/>
    <property type="match status" value="1"/>
</dbReference>
<feature type="transmembrane region" description="Helical" evidence="5">
    <location>
        <begin position="416"/>
        <end position="440"/>
    </location>
</feature>
<keyword evidence="5" id="KW-0813">Transport</keyword>
<protein>
    <submittedName>
        <fullName evidence="9">ABC transporter permease subunit</fullName>
    </submittedName>
</protein>
<evidence type="ECO:0000256" key="6">
    <source>
        <dbReference type="SAM" id="Coils"/>
    </source>
</evidence>
<dbReference type="PROSITE" id="PS50928">
    <property type="entry name" value="ABC_TM1"/>
    <property type="match status" value="1"/>
</dbReference>
<keyword evidence="10" id="KW-1185">Reference proteome</keyword>
<evidence type="ECO:0000313" key="10">
    <source>
        <dbReference type="Proteomes" id="UP001575105"/>
    </source>
</evidence>
<evidence type="ECO:0000256" key="7">
    <source>
        <dbReference type="SAM" id="MobiDB-lite"/>
    </source>
</evidence>
<sequence length="693" mass="76498">MSGGLEIKQPRIELTREPRDAPPADGGPPPKRSLRRRAPAGSSLTAHGEPMVWLIGGGLAICAFMIIGLLILIAWQGSATFWPKPIVMIETIDGQHILGEPTRSEYYEPRVEVAADDVEGQAEPEMLASTVVEDGLLGLAHRRLIRVGNREFLGTPFRWVTDDAVANETQPTWAVLVERRTWGPFIGKPSGFRVNGKTVADNADEAWAQFQTYHVGVLQRRDQRRQLETYDTGEVNHVLERSRLAVRRAELAVVRADRTEGQDSSRYATARERYDQARANYDRTLSWATEEFDRIRAEIDELNRENDRFAIMMTTADDQEVALPLGEVVRAYPANQLNWLEKVRVYVSRWHEFLTDDPREANTEGGVLPPIVGTVTMTLLMCFIVAPFGVLAALYLREYARAGPIVSAVRIAVNNLAGVPSIVFGVFGLGFFCYMVGGYVDRGPSNPTTTGPWLAALGLLVVLALLAASMTVVKLRTNDERQLGARMLGWAAVTLWLISVAVLVWMVIRVPFFDGFFAARAADGSPTFGKGGVLWASLTLALLTLPVVIVATEEALAAVPGSMREGSYACGASKWQTVRRIVLPRAMPGIMTGMILAMARGAGEVAPLMLVGAVTMAPELPVDNHFPYVHLDRSFMHLGFHIYDVGFQSPDSESAKPMVYTTTLLLIAIIATLNMAAFYLRTRLRRRFAESKF</sequence>
<keyword evidence="4 5" id="KW-0472">Membrane</keyword>
<feature type="region of interest" description="Disordered" evidence="7">
    <location>
        <begin position="1"/>
        <end position="44"/>
    </location>
</feature>
<name>A0ABV4UAK0_9BACT</name>
<comment type="similarity">
    <text evidence="5">Belongs to the binding-protein-dependent transport system permease family.</text>
</comment>
<feature type="compositionally biased region" description="Basic and acidic residues" evidence="7">
    <location>
        <begin position="8"/>
        <end position="22"/>
    </location>
</feature>
<feature type="transmembrane region" description="Helical" evidence="5">
    <location>
        <begin position="452"/>
        <end position="475"/>
    </location>
</feature>